<evidence type="ECO:0000256" key="3">
    <source>
        <dbReference type="ARBA" id="ARBA00023295"/>
    </source>
</evidence>
<reference evidence="5 6" key="1">
    <citation type="journal article" date="2024" name="Nat. Commun.">
        <title>Phylogenomics reveals the evolutionary origins of lichenization in chlorophyte algae.</title>
        <authorList>
            <person name="Puginier C."/>
            <person name="Libourel C."/>
            <person name="Otte J."/>
            <person name="Skaloud P."/>
            <person name="Haon M."/>
            <person name="Grisel S."/>
            <person name="Petersen M."/>
            <person name="Berrin J.G."/>
            <person name="Delaux P.M."/>
            <person name="Dal Grande F."/>
            <person name="Keller J."/>
        </authorList>
    </citation>
    <scope>NUCLEOTIDE SEQUENCE [LARGE SCALE GENOMIC DNA]</scope>
    <source>
        <strain evidence="5 6">SAG 2036</strain>
    </source>
</reference>
<dbReference type="Proteomes" id="UP001465755">
    <property type="component" value="Unassembled WGS sequence"/>
</dbReference>
<sequence>MTWSRVRLASTGFEPVTRKQLESRAITRSPSCARSGARIVGGCRDAMRSGAVLSCAMCMALCLGAGHCQTPFEPKQGGWFGVSFDFTSMSVQQYTQQAGIYPAVWNIYVTLPMDGNSTTVLNTALPQLAAIKALVHLTVEPQSGLAAVTYPAIGKLAYYIKNAQLGGASFLINFGHEMNGDWYVWGQQPTQYVQTYQFVARALNEMTCGVAMVWAPNAAKGYPWREANGVSPTGWGAAPGSADWAVMDTNGDGTVNQMDDALMPYWPGDDNVSWVGMAAYSWGPGSAPFTVNSLPAAQQFTTMVDPPPVCRCKRINDYNVANSSLYSRFSADGVHNKPMIITETSALYIPSNPDGNTNYQIKSAWWQQAYNTGKDTEEALSLAEHYPQLKMVLWFDEIKAEGSAGGNVVDWRFSADPQIRAGFTEYVINQLTDSGAQYWGDLDAFQQSSLASAFTCPAGPGK</sequence>
<comment type="similarity">
    <text evidence="1">Belongs to the glycosyl hydrolase 26 family.</text>
</comment>
<dbReference type="EMBL" id="JALJOQ010000271">
    <property type="protein sequence ID" value="KAK9786491.1"/>
    <property type="molecule type" value="Genomic_DNA"/>
</dbReference>
<proteinExistence type="inferred from homology"/>
<dbReference type="PROSITE" id="PS51764">
    <property type="entry name" value="GH26"/>
    <property type="match status" value="1"/>
</dbReference>
<dbReference type="PANTHER" id="PTHR40079:SF4">
    <property type="entry name" value="GH26 DOMAIN-CONTAINING PROTEIN-RELATED"/>
    <property type="match status" value="1"/>
</dbReference>
<dbReference type="InterPro" id="IPR022790">
    <property type="entry name" value="GH26_dom"/>
</dbReference>
<dbReference type="InterPro" id="IPR017853">
    <property type="entry name" value="GH"/>
</dbReference>
<evidence type="ECO:0000256" key="2">
    <source>
        <dbReference type="ARBA" id="ARBA00022801"/>
    </source>
</evidence>
<keyword evidence="3" id="KW-0326">Glycosidase</keyword>
<dbReference type="GO" id="GO:0016985">
    <property type="term" value="F:mannan endo-1,4-beta-mannosidase activity"/>
    <property type="evidence" value="ECO:0007669"/>
    <property type="project" value="InterPro"/>
</dbReference>
<dbReference type="SUPFAM" id="SSF51445">
    <property type="entry name" value="(Trans)glycosidases"/>
    <property type="match status" value="1"/>
</dbReference>
<gene>
    <name evidence="5" type="ORF">WJX73_000886</name>
</gene>
<dbReference type="Gene3D" id="3.20.20.80">
    <property type="entry name" value="Glycosidases"/>
    <property type="match status" value="1"/>
</dbReference>
<accession>A0AAW1NP62</accession>
<evidence type="ECO:0000256" key="1">
    <source>
        <dbReference type="ARBA" id="ARBA00007754"/>
    </source>
</evidence>
<dbReference type="InterPro" id="IPR000805">
    <property type="entry name" value="Glyco_hydro_26"/>
</dbReference>
<evidence type="ECO:0000259" key="4">
    <source>
        <dbReference type="PROSITE" id="PS51764"/>
    </source>
</evidence>
<protein>
    <recommendedName>
        <fullName evidence="4">GH26 domain-containing protein</fullName>
    </recommendedName>
</protein>
<evidence type="ECO:0000313" key="5">
    <source>
        <dbReference type="EMBL" id="KAK9786491.1"/>
    </source>
</evidence>
<keyword evidence="6" id="KW-1185">Reference proteome</keyword>
<feature type="domain" description="GH26" evidence="4">
    <location>
        <begin position="44"/>
        <end position="423"/>
    </location>
</feature>
<dbReference type="PANTHER" id="PTHR40079">
    <property type="entry name" value="MANNAN ENDO-1,4-BETA-MANNOSIDASE E-RELATED"/>
    <property type="match status" value="1"/>
</dbReference>
<name>A0AAW1NP62_9CHLO</name>
<organism evidence="5 6">
    <name type="scientific">Symbiochloris irregularis</name>
    <dbReference type="NCBI Taxonomy" id="706552"/>
    <lineage>
        <taxon>Eukaryota</taxon>
        <taxon>Viridiplantae</taxon>
        <taxon>Chlorophyta</taxon>
        <taxon>core chlorophytes</taxon>
        <taxon>Trebouxiophyceae</taxon>
        <taxon>Trebouxiales</taxon>
        <taxon>Trebouxiaceae</taxon>
        <taxon>Symbiochloris</taxon>
    </lineage>
</organism>
<keyword evidence="2" id="KW-0378">Hydrolase</keyword>
<dbReference type="AlphaFoldDB" id="A0AAW1NP62"/>
<dbReference type="GO" id="GO:0006080">
    <property type="term" value="P:substituted mannan metabolic process"/>
    <property type="evidence" value="ECO:0007669"/>
    <property type="project" value="InterPro"/>
</dbReference>
<evidence type="ECO:0000313" key="6">
    <source>
        <dbReference type="Proteomes" id="UP001465755"/>
    </source>
</evidence>
<comment type="caution">
    <text evidence="5">The sequence shown here is derived from an EMBL/GenBank/DDBJ whole genome shotgun (WGS) entry which is preliminary data.</text>
</comment>